<reference evidence="11" key="6">
    <citation type="submission" date="2018-06" db="EMBL/GenBank/DDBJ databases">
        <title>Serratia marcescens genome sequencing and assembly.</title>
        <authorList>
            <person name="Martins R.C."/>
            <person name="Perdigao-Neto L.V."/>
            <person name="Costa S.F."/>
            <person name="Levin A.S.S."/>
        </authorList>
    </citation>
    <scope>NUCLEOTIDE SEQUENCE [LARGE SCALE GENOMIC DNA]</scope>
    <source>
        <strain evidence="11">1283</strain>
    </source>
</reference>
<dbReference type="EMBL" id="CP029449">
    <property type="protein sequence ID" value="AWL66878.1"/>
    <property type="molecule type" value="Genomic_DNA"/>
</dbReference>
<feature type="chain" id="PRO_5014506928" evidence="1">
    <location>
        <begin position="20"/>
        <end position="167"/>
    </location>
</feature>
<evidence type="ECO:0000313" key="12">
    <source>
        <dbReference type="Proteomes" id="UP001275057"/>
    </source>
</evidence>
<evidence type="ECO:0000313" key="9">
    <source>
        <dbReference type="Proteomes" id="UP000050489"/>
    </source>
</evidence>
<dbReference type="Proteomes" id="UP001275057">
    <property type="component" value="Unassembled WGS sequence"/>
</dbReference>
<gene>
    <name evidence="5" type="ORF">AN695_0202280</name>
    <name evidence="3" type="ORF">DKC05_03935</name>
    <name evidence="7" type="ORF">DMW51_03245</name>
    <name evidence="6" type="ORF">MC70_012675</name>
    <name evidence="4" type="ORF">SJ435_06150</name>
</gene>
<dbReference type="EMBL" id="JTBC02000002">
    <property type="protein sequence ID" value="PNO70805.1"/>
    <property type="molecule type" value="Genomic_DNA"/>
</dbReference>
<keyword evidence="1" id="KW-0732">Signal</keyword>
<dbReference type="EMBL" id="JAXABG010000003">
    <property type="protein sequence ID" value="MDX7081962.1"/>
    <property type="molecule type" value="Genomic_DNA"/>
</dbReference>
<dbReference type="EMBL" id="QJQB01000060">
    <property type="protein sequence ID" value="PYA73764.1"/>
    <property type="molecule type" value="Genomic_DNA"/>
</dbReference>
<name>A0A0A5NNV4_SERMA</name>
<evidence type="ECO:0000313" key="8">
    <source>
        <dbReference type="Proteomes" id="UP000030378"/>
    </source>
</evidence>
<dbReference type="Proteomes" id="UP000245399">
    <property type="component" value="Chromosome"/>
</dbReference>
<reference evidence="8" key="4">
    <citation type="submission" date="2017-12" db="EMBL/GenBank/DDBJ databases">
        <title>FDA dAtabase for Regulatory Grade micrObial Sequences (FDA-ARGOS): Supporting development and validation of Infectious Disease Dx tests.</title>
        <authorList>
            <person name="Campos J."/>
            <person name="Goldberg B."/>
            <person name="Tallon L."/>
            <person name="Sadzewicz L."/>
            <person name="Sengamalay N."/>
            <person name="Ott S."/>
            <person name="Godinez A."/>
            <person name="Nagaraj S."/>
            <person name="Vavikolanu K."/>
            <person name="Vyas G."/>
            <person name="Nadendla S."/>
            <person name="Aluvathingal J."/>
            <person name="Geyer C."/>
            <person name="Nandy P."/>
            <person name="Hobson J."/>
            <person name="Sichtig H."/>
        </authorList>
    </citation>
    <scope>NUCLEOTIDE SEQUENCE [LARGE SCALE GENOMIC DNA]</scope>
    <source>
        <strain evidence="8">FDAARGOS_79</strain>
    </source>
</reference>
<organism evidence="5 9">
    <name type="scientific">Serratia marcescens</name>
    <dbReference type="NCBI Taxonomy" id="615"/>
    <lineage>
        <taxon>Bacteria</taxon>
        <taxon>Pseudomonadati</taxon>
        <taxon>Pseudomonadota</taxon>
        <taxon>Gammaproteobacteria</taxon>
        <taxon>Enterobacterales</taxon>
        <taxon>Yersiniaceae</taxon>
        <taxon>Serratia</taxon>
    </lineage>
</organism>
<evidence type="ECO:0000313" key="10">
    <source>
        <dbReference type="Proteomes" id="UP000245399"/>
    </source>
</evidence>
<dbReference type="InterPro" id="IPR053167">
    <property type="entry name" value="Spore_coat_component"/>
</dbReference>
<proteinExistence type="predicted"/>
<dbReference type="GeneID" id="98188031"/>
<dbReference type="InterPro" id="IPR007893">
    <property type="entry name" value="Spore_coat_U/FanG"/>
</dbReference>
<evidence type="ECO:0000313" key="6">
    <source>
        <dbReference type="EMBL" id="PNO70805.1"/>
    </source>
</evidence>
<reference evidence="3 10" key="5">
    <citation type="submission" date="2018-05" db="EMBL/GenBank/DDBJ databases">
        <title>Klebsiella quasipneumonaiae provides a window into carbapenemase gene transfer, plasmid rearrangements and nosocomial acquisition from the hospital environment.</title>
        <authorList>
            <person name="Mathers A.J."/>
            <person name="Vegesana K."/>
            <person name="Stoesser N."/>
            <person name="Crook D."/>
            <person name="Vaughan A."/>
            <person name="Barry K."/>
            <person name="Parikh H."/>
            <person name="Sebra R."/>
            <person name="Kotay S."/>
            <person name="Walker A.S."/>
            <person name="Sheppard A.E."/>
        </authorList>
    </citation>
    <scope>NUCLEOTIDE SEQUENCE [LARGE SCALE GENOMIC DNA]</scope>
    <source>
        <strain evidence="3 10">CAV1761</strain>
    </source>
</reference>
<evidence type="ECO:0000313" key="5">
    <source>
        <dbReference type="EMBL" id="OCO85334.1"/>
    </source>
</evidence>
<evidence type="ECO:0000313" key="11">
    <source>
        <dbReference type="Proteomes" id="UP000247823"/>
    </source>
</evidence>
<feature type="domain" description="Spore coat protein U/FanG" evidence="2">
    <location>
        <begin position="23"/>
        <end position="164"/>
    </location>
</feature>
<keyword evidence="5" id="KW-0946">Virion</keyword>
<reference evidence="4 12" key="9">
    <citation type="submission" date="2023-11" db="EMBL/GenBank/DDBJ databases">
        <title>Detection of rare carbapenemases in Enterobacterales - comparison of two colorimetric and two CIM-based carbapenemase assays.</title>
        <authorList>
            <person name="Schaffarczyk L."/>
            <person name="Noster J."/>
            <person name="Stelzer Y."/>
            <person name="Sattler J."/>
            <person name="Gatermann S."/>
            <person name="Hamprecht A."/>
        </authorList>
    </citation>
    <scope>NUCLEOTIDE SEQUENCE [LARGE SCALE GENOMIC DNA]</scope>
    <source>
        <strain evidence="4 12">CIM-Carb-136</strain>
    </source>
</reference>
<accession>A0A0A5NNV4</accession>
<evidence type="ECO:0000313" key="4">
    <source>
        <dbReference type="EMBL" id="MDX7081962.1"/>
    </source>
</evidence>
<dbReference type="Proteomes" id="UP000247823">
    <property type="component" value="Unassembled WGS sequence"/>
</dbReference>
<dbReference type="Proteomes" id="UP000030378">
    <property type="component" value="Unassembled WGS sequence"/>
</dbReference>
<dbReference type="Proteomes" id="UP000050489">
    <property type="component" value="Unassembled WGS sequence"/>
</dbReference>
<reference evidence="6" key="3">
    <citation type="submission" date="2017-12" db="EMBL/GenBank/DDBJ databases">
        <title>FDA dAtabase for Regulatory Grade micrObial Sequences (FDA-ARGOS): Supporting development and validation of Infectious Disease Dx tests.</title>
        <authorList>
            <person name="Campos J."/>
            <person name="Goldberg B."/>
            <person name="Tallon L.J."/>
            <person name="Sadzewicz L."/>
            <person name="Sengamalay N."/>
            <person name="Ott S."/>
            <person name="Godinez A."/>
            <person name="Nagaraj S."/>
            <person name="Vavikolanu K."/>
            <person name="Vyas G."/>
            <person name="Nadendla S."/>
            <person name="Aluvathingal J."/>
            <person name="Geyer C."/>
            <person name="Nandy P."/>
            <person name="Hobson J."/>
            <person name="Sichtig H."/>
        </authorList>
    </citation>
    <scope>NUCLEOTIDE SEQUENCE</scope>
    <source>
        <strain evidence="6">FDAARGOS_79</strain>
    </source>
</reference>
<dbReference type="AlphaFoldDB" id="A0A0A5NNV4"/>
<sequence>MTRLAVTCMLLSLAGVCRADVSTATVGVSATLVKSCVAGTTSGGNTTFGTFNFGTVYFLNTAIKVTGQANAGALQINCNNGTSYTVLLSGGQSGNTAARYLQSAAGARVNYNLYTSASYATVWDNVTGVTQTATGQSVWLPVYGMIPVQTTPATGNYTDTVQVTINW</sequence>
<dbReference type="EMBL" id="LJEX02000092">
    <property type="protein sequence ID" value="OCO85334.1"/>
    <property type="molecule type" value="Genomic_DNA"/>
</dbReference>
<reference evidence="9" key="1">
    <citation type="submission" date="2016-04" db="EMBL/GenBank/DDBJ databases">
        <authorList>
            <person name="Osei Sekyere J."/>
            <person name="Sivertsen A."/>
            <person name="Pedersen A.T."/>
            <person name="Sundsfjord A."/>
        </authorList>
    </citation>
    <scope>NUCLEOTIDE SEQUENCE [LARGE SCALE GENOMIC DNA]</scope>
    <source>
        <strain evidence="9">945174350</strain>
    </source>
</reference>
<dbReference type="PANTHER" id="PTHR37089:SF4">
    <property type="entry name" value="EXPORTED PROTEIN"/>
    <property type="match status" value="1"/>
</dbReference>
<dbReference type="Pfam" id="PF05229">
    <property type="entry name" value="SCPU"/>
    <property type="match status" value="1"/>
</dbReference>
<protein>
    <submittedName>
        <fullName evidence="3">SCPU domain-containing protein</fullName>
    </submittedName>
    <submittedName>
        <fullName evidence="4">Spore coat U domain-containing protein</fullName>
    </submittedName>
    <submittedName>
        <fullName evidence="5">Spore coat protein U</fullName>
    </submittedName>
</protein>
<reference evidence="5" key="2">
    <citation type="journal article" date="2017" name="PLoS ONE">
        <title>Genomic and phenotypic characterisation of fluoroquinolone resistance mechanisms in Enterobacteriaceae in Durban, South Africa.</title>
        <authorList>
            <person name="Osei Sekyere J."/>
            <person name="Amoako D.G."/>
        </authorList>
    </citation>
    <scope>NUCLEOTIDE SEQUENCE</scope>
    <source>
        <strain evidence="5">945174350</strain>
    </source>
</reference>
<evidence type="ECO:0000313" key="3">
    <source>
        <dbReference type="EMBL" id="AWL66878.1"/>
    </source>
</evidence>
<evidence type="ECO:0000256" key="1">
    <source>
        <dbReference type="SAM" id="SignalP"/>
    </source>
</evidence>
<reference evidence="7 11" key="7">
    <citation type="submission" date="2018-06" db="EMBL/GenBank/DDBJ databases">
        <title>Serratia marcescens genome sequencing and assembly.</title>
        <authorList>
            <person name="Martins R.C.R."/>
            <person name="Perdigao-Neto L.V."/>
            <person name="Costa S.F."/>
            <person name="Levin A.S.S."/>
        </authorList>
    </citation>
    <scope>NUCLEOTIDE SEQUENCE [LARGE SCALE GENOMIC DNA]</scope>
    <source>
        <strain evidence="7 11">1283</strain>
    </source>
</reference>
<reference evidence="7" key="8">
    <citation type="submission" date="2018-06" db="EMBL/GenBank/DDBJ databases">
        <authorList>
            <person name="Martins R.C."/>
            <person name="Perdigao-Neto L.V."/>
            <person name="Costa S.F."/>
            <person name="Levin A.S.S."/>
        </authorList>
    </citation>
    <scope>NUCLEOTIDE SEQUENCE</scope>
    <source>
        <strain evidence="7">1283</strain>
    </source>
</reference>
<keyword evidence="11" id="KW-1185">Reference proteome</keyword>
<evidence type="ECO:0000259" key="2">
    <source>
        <dbReference type="Pfam" id="PF05229"/>
    </source>
</evidence>
<dbReference type="SMART" id="SM00972">
    <property type="entry name" value="SCPU"/>
    <property type="match status" value="1"/>
</dbReference>
<dbReference type="PANTHER" id="PTHR37089">
    <property type="entry name" value="PROTEIN U-RELATED"/>
    <property type="match status" value="1"/>
</dbReference>
<evidence type="ECO:0000313" key="7">
    <source>
        <dbReference type="EMBL" id="PYA73764.1"/>
    </source>
</evidence>
<dbReference type="RefSeq" id="WP_038877669.1">
    <property type="nucleotide sequence ID" value="NZ_CABMHU010000140.1"/>
</dbReference>
<keyword evidence="5" id="KW-0167">Capsid protein</keyword>
<feature type="signal peptide" evidence="1">
    <location>
        <begin position="1"/>
        <end position="19"/>
    </location>
</feature>